<evidence type="ECO:0000313" key="3">
    <source>
        <dbReference type="EMBL" id="SCX51762.1"/>
    </source>
</evidence>
<protein>
    <submittedName>
        <fullName evidence="3">Glycosyltransferase involved in cell wall bisynthesis</fullName>
    </submittedName>
</protein>
<dbReference type="GO" id="GO:0016757">
    <property type="term" value="F:glycosyltransferase activity"/>
    <property type="evidence" value="ECO:0007669"/>
    <property type="project" value="InterPro"/>
</dbReference>
<dbReference type="Pfam" id="PF00534">
    <property type="entry name" value="Glycos_transf_1"/>
    <property type="match status" value="1"/>
</dbReference>
<dbReference type="STRING" id="1960309.SAMN03159343_2626"/>
<dbReference type="AlphaFoldDB" id="A0A1G4YE90"/>
<dbReference type="RefSeq" id="WP_092805006.1">
    <property type="nucleotide sequence ID" value="NZ_FMUH01000004.1"/>
</dbReference>
<feature type="domain" description="Glycosyl transferase family 1" evidence="2">
    <location>
        <begin position="315"/>
        <end position="473"/>
    </location>
</feature>
<reference evidence="4" key="1">
    <citation type="submission" date="2016-10" db="EMBL/GenBank/DDBJ databases">
        <authorList>
            <person name="Varghese N."/>
            <person name="Submissions S."/>
        </authorList>
    </citation>
    <scope>NUCLEOTIDE SEQUENCE [LARGE SCALE GENOMIC DNA]</scope>
    <source>
        <strain evidence="4">DSM 45722</strain>
    </source>
</reference>
<dbReference type="PANTHER" id="PTHR46401:SF2">
    <property type="entry name" value="GLYCOSYLTRANSFERASE WBBK-RELATED"/>
    <property type="match status" value="1"/>
</dbReference>
<evidence type="ECO:0000313" key="4">
    <source>
        <dbReference type="Proteomes" id="UP000198981"/>
    </source>
</evidence>
<organism evidence="3 4">
    <name type="scientific">Klenkia marina</name>
    <dbReference type="NCBI Taxonomy" id="1960309"/>
    <lineage>
        <taxon>Bacteria</taxon>
        <taxon>Bacillati</taxon>
        <taxon>Actinomycetota</taxon>
        <taxon>Actinomycetes</taxon>
        <taxon>Geodermatophilales</taxon>
        <taxon>Geodermatophilaceae</taxon>
        <taxon>Klenkia</taxon>
    </lineage>
</organism>
<name>A0A1G4YE90_9ACTN</name>
<dbReference type="PANTHER" id="PTHR46401">
    <property type="entry name" value="GLYCOSYLTRANSFERASE WBBK-RELATED"/>
    <property type="match status" value="1"/>
</dbReference>
<dbReference type="InterPro" id="IPR001296">
    <property type="entry name" value="Glyco_trans_1"/>
</dbReference>
<keyword evidence="4" id="KW-1185">Reference proteome</keyword>
<evidence type="ECO:0000256" key="1">
    <source>
        <dbReference type="ARBA" id="ARBA00022679"/>
    </source>
</evidence>
<keyword evidence="1 3" id="KW-0808">Transferase</keyword>
<evidence type="ECO:0000259" key="2">
    <source>
        <dbReference type="Pfam" id="PF00534"/>
    </source>
</evidence>
<accession>A0A1G4YE90</accession>
<gene>
    <name evidence="3" type="ORF">SAMN03159343_2626</name>
</gene>
<sequence length="502" mass="54178">MTSAHAPEAPSVHGVGAALAQRLRAVAPFVVEAVPDADPVPQQDAGTVLTTLVEELRSRADASKAWLVWTALTGAFPTHDELASMRRHLELTDTLGSVQWLLEAGLSAVVGGGSPDAELEVLDQGVVVDVDFCATSDHHTGIQRVVRETVPRWVRDHDLTLVAWTAAGGATRRLTGSETDRVIRWGTSSAARTVDGPTRPRLVVPWRSVVVFPENPEPQRCPALAALAELSGNTATVLGYDCIPVVSPELIHPGLPDRFMRYLHLVKHARTVAAISSSARDEFEGFSQMMGAQGLTGPAVVEVALPMQVPEVEARPSPTGAPLVIAVGSFEPRKNQLAVLHAAERLWREGHRFRLRFIGGGGWRTEFDAELNRLAARGRDVDIAVRLSDRELWQAFADARFTVFASLHEGYGLPVAESLAHGTPALTTGYGSTAEIAAEGGALTVDPRDDDALMAGMRRLLTDDDLLCELEAQAASRPTRTWDDYAAESWRVLVAEHVEETA</sequence>
<dbReference type="Proteomes" id="UP000198981">
    <property type="component" value="Unassembled WGS sequence"/>
</dbReference>
<dbReference type="OrthoDB" id="9801609at2"/>
<dbReference type="SUPFAM" id="SSF53756">
    <property type="entry name" value="UDP-Glycosyltransferase/glycogen phosphorylase"/>
    <property type="match status" value="1"/>
</dbReference>
<dbReference type="EMBL" id="FMUH01000004">
    <property type="protein sequence ID" value="SCX51762.1"/>
    <property type="molecule type" value="Genomic_DNA"/>
</dbReference>
<proteinExistence type="predicted"/>
<dbReference type="Gene3D" id="3.40.50.2000">
    <property type="entry name" value="Glycogen Phosphorylase B"/>
    <property type="match status" value="1"/>
</dbReference>